<feature type="transmembrane region" description="Helical" evidence="2">
    <location>
        <begin position="357"/>
        <end position="378"/>
    </location>
</feature>
<dbReference type="KEGG" id="more:E1B28_001411"/>
<feature type="compositionally biased region" description="Basic and acidic residues" evidence="1">
    <location>
        <begin position="190"/>
        <end position="208"/>
    </location>
</feature>
<sequence length="672" mass="74721">MRVKQFWVYVPLPAKLKLVWERITFSRLTTAYFVFSVLHCFIQLGLQINAFTVNANAAVFLESIVKQAGATGKVVPALGNGDLRLCQTIAHDLSIDACEVVWSEQSGTAREADNIATTSLTSQPTSSPTDNVVVSVSNSATSVSSSSQTSNTVSPSSTRQTTQSATSQVIRTITIITTPTPTATNVNNAKKVEEDHDDDHEKDSQKHDDDDDGEEEGKEGNLEHRAAPFKRQPSGMPVKVTLNGGGFHNQVEELTMSCALSLNWPVSILDNTKREDVVFIAFQIWVLGMSIVAILNESIPHIVASLLTHLLATGWSGFQINHTASFRHDFTRFISQGACAEKYLSPNFWTQRVVVEYIILSFNIVALLISAYLTWKLVKLFGWQTFKRVGASLAVNRMYKLVLVMSIALQLSIFFMGVTCGLWIDDLFNGVAATQAWYVPLYKTTVFITIFLLIPWVILGWVSIRKELKVPMLIFLVLSLCYLAGWSVMFIADTFRWTFMTWKFFRLMAVASVFLTVVAFVLGVICRCNFGKGLPRYLNAQEPLPGDEFTPVYQTSDIEKVDFPSSDKPIPTFSAAFGRGAEVPPPNQMFPTRGSNGPRFFQRSAVPFESPRGSDGYITPPESVMTRDNSRSDTLSRSDSNEDYNYNHSGNQHFRSDSSDSGKTVGGRWVIE</sequence>
<proteinExistence type="predicted"/>
<comment type="caution">
    <text evidence="3">The sequence shown here is derived from an EMBL/GenBank/DDBJ whole genome shotgun (WGS) entry which is preliminary data.</text>
</comment>
<dbReference type="InterPro" id="IPR040410">
    <property type="entry name" value="UPF0658_Golgi"/>
</dbReference>
<dbReference type="GeneID" id="66070487"/>
<dbReference type="AlphaFoldDB" id="A0A9P8AF53"/>
<accession>A0A9P8AF53</accession>
<keyword evidence="2" id="KW-0812">Transmembrane</keyword>
<dbReference type="PANTHER" id="PTHR34391:SF2">
    <property type="entry name" value="TRP C-TERMINAL DOMAIN-CONTAINING PROTEIN"/>
    <property type="match status" value="1"/>
</dbReference>
<feature type="compositionally biased region" description="Polar residues" evidence="1">
    <location>
        <begin position="641"/>
        <end position="653"/>
    </location>
</feature>
<gene>
    <name evidence="3" type="ORF">E1B28_001411</name>
</gene>
<evidence type="ECO:0000313" key="3">
    <source>
        <dbReference type="EMBL" id="KAG7099581.1"/>
    </source>
</evidence>
<feature type="compositionally biased region" description="Basic and acidic residues" evidence="1">
    <location>
        <begin position="628"/>
        <end position="640"/>
    </location>
</feature>
<reference evidence="3" key="1">
    <citation type="journal article" date="2021" name="Genome Biol. Evol.">
        <title>The assembled and annotated genome of the fairy-ring fungus Marasmius oreades.</title>
        <authorList>
            <person name="Hiltunen M."/>
            <person name="Ament-Velasquez S.L."/>
            <person name="Johannesson H."/>
        </authorList>
    </citation>
    <scope>NUCLEOTIDE SEQUENCE</scope>
    <source>
        <strain evidence="3">03SP1</strain>
    </source>
</reference>
<feature type="region of interest" description="Disordered" evidence="1">
    <location>
        <begin position="180"/>
        <end position="236"/>
    </location>
</feature>
<feature type="transmembrane region" description="Helical" evidence="2">
    <location>
        <begin position="277"/>
        <end position="295"/>
    </location>
</feature>
<evidence type="ECO:0000256" key="1">
    <source>
        <dbReference type="SAM" id="MobiDB-lite"/>
    </source>
</evidence>
<evidence type="ECO:0000313" key="4">
    <source>
        <dbReference type="Proteomes" id="UP001049176"/>
    </source>
</evidence>
<feature type="transmembrane region" description="Helical" evidence="2">
    <location>
        <begin position="399"/>
        <end position="424"/>
    </location>
</feature>
<name>A0A9P8AF53_9AGAR</name>
<keyword evidence="4" id="KW-1185">Reference proteome</keyword>
<keyword evidence="2" id="KW-0472">Membrane</keyword>
<feature type="region of interest" description="Disordered" evidence="1">
    <location>
        <begin position="137"/>
        <end position="167"/>
    </location>
</feature>
<dbReference type="GO" id="GO:0005794">
    <property type="term" value="C:Golgi apparatus"/>
    <property type="evidence" value="ECO:0007669"/>
    <property type="project" value="TreeGrafter"/>
</dbReference>
<dbReference type="PANTHER" id="PTHR34391">
    <property type="entry name" value="UPF0658 GOLGI APPARATUS MEMBRANE PROTEIN C1952.10C-RELATED"/>
    <property type="match status" value="1"/>
</dbReference>
<evidence type="ECO:0000256" key="2">
    <source>
        <dbReference type="SAM" id="Phobius"/>
    </source>
</evidence>
<dbReference type="Proteomes" id="UP001049176">
    <property type="component" value="Chromosome 1"/>
</dbReference>
<protein>
    <submittedName>
        <fullName evidence="3">Uncharacterized protein</fullName>
    </submittedName>
</protein>
<keyword evidence="2" id="KW-1133">Transmembrane helix</keyword>
<organism evidence="3 4">
    <name type="scientific">Marasmius oreades</name>
    <name type="common">fairy-ring Marasmius</name>
    <dbReference type="NCBI Taxonomy" id="181124"/>
    <lineage>
        <taxon>Eukaryota</taxon>
        <taxon>Fungi</taxon>
        <taxon>Dikarya</taxon>
        <taxon>Basidiomycota</taxon>
        <taxon>Agaricomycotina</taxon>
        <taxon>Agaricomycetes</taxon>
        <taxon>Agaricomycetidae</taxon>
        <taxon>Agaricales</taxon>
        <taxon>Marasmiineae</taxon>
        <taxon>Marasmiaceae</taxon>
        <taxon>Marasmius</taxon>
    </lineage>
</organism>
<dbReference type="RefSeq" id="XP_043016051.1">
    <property type="nucleotide sequence ID" value="XM_043147342.1"/>
</dbReference>
<dbReference type="OrthoDB" id="2448307at2759"/>
<feature type="region of interest" description="Disordered" evidence="1">
    <location>
        <begin position="609"/>
        <end position="672"/>
    </location>
</feature>
<feature type="transmembrane region" description="Helical" evidence="2">
    <location>
        <begin position="471"/>
        <end position="492"/>
    </location>
</feature>
<feature type="transmembrane region" description="Helical" evidence="2">
    <location>
        <begin position="504"/>
        <end position="526"/>
    </location>
</feature>
<dbReference type="EMBL" id="CM032181">
    <property type="protein sequence ID" value="KAG7099581.1"/>
    <property type="molecule type" value="Genomic_DNA"/>
</dbReference>
<feature type="transmembrane region" description="Helical" evidence="2">
    <location>
        <begin position="444"/>
        <end position="464"/>
    </location>
</feature>